<gene>
    <name evidence="7" type="primary">ANP1_0</name>
    <name evidence="7" type="ORF">Zm00014a_022139</name>
</gene>
<evidence type="ECO:0000256" key="2">
    <source>
        <dbReference type="ARBA" id="ARBA00022679"/>
    </source>
</evidence>
<keyword evidence="1" id="KW-0723">Serine/threonine-protein kinase</keyword>
<keyword evidence="4 7" id="KW-0418">Kinase</keyword>
<feature type="region of interest" description="Disordered" evidence="6">
    <location>
        <begin position="94"/>
        <end position="115"/>
    </location>
</feature>
<dbReference type="Proteomes" id="UP000251960">
    <property type="component" value="Unassembled WGS sequence"/>
</dbReference>
<dbReference type="GO" id="GO:0005524">
    <property type="term" value="F:ATP binding"/>
    <property type="evidence" value="ECO:0007669"/>
    <property type="project" value="UniProtKB-KW"/>
</dbReference>
<dbReference type="ExpressionAtlas" id="A0A3L6D8L4">
    <property type="expression patterns" value="baseline and differential"/>
</dbReference>
<evidence type="ECO:0000313" key="7">
    <source>
        <dbReference type="EMBL" id="PWZ04678.1"/>
    </source>
</evidence>
<name>A0A3L6D8L4_MAIZE</name>
<organism evidence="7 8">
    <name type="scientific">Zea mays</name>
    <name type="common">Maize</name>
    <dbReference type="NCBI Taxonomy" id="4577"/>
    <lineage>
        <taxon>Eukaryota</taxon>
        <taxon>Viridiplantae</taxon>
        <taxon>Streptophyta</taxon>
        <taxon>Embryophyta</taxon>
        <taxon>Tracheophyta</taxon>
        <taxon>Spermatophyta</taxon>
        <taxon>Magnoliopsida</taxon>
        <taxon>Liliopsida</taxon>
        <taxon>Poales</taxon>
        <taxon>Poaceae</taxon>
        <taxon>PACMAD clade</taxon>
        <taxon>Panicoideae</taxon>
        <taxon>Andropogonodae</taxon>
        <taxon>Andropogoneae</taxon>
        <taxon>Tripsacinae</taxon>
        <taxon>Zea</taxon>
    </lineage>
</organism>
<evidence type="ECO:0000256" key="6">
    <source>
        <dbReference type="SAM" id="MobiDB-lite"/>
    </source>
</evidence>
<comment type="caution">
    <text evidence="7">The sequence shown here is derived from an EMBL/GenBank/DDBJ whole genome shotgun (WGS) entry which is preliminary data.</text>
</comment>
<reference evidence="7 8" key="1">
    <citation type="journal article" date="2018" name="Nat. Genet.">
        <title>Extensive intraspecific gene order and gene structural variations between Mo17 and other maize genomes.</title>
        <authorList>
            <person name="Sun S."/>
            <person name="Zhou Y."/>
            <person name="Chen J."/>
            <person name="Shi J."/>
            <person name="Zhao H."/>
            <person name="Zhao H."/>
            <person name="Song W."/>
            <person name="Zhang M."/>
            <person name="Cui Y."/>
            <person name="Dong X."/>
            <person name="Liu H."/>
            <person name="Ma X."/>
            <person name="Jiao Y."/>
            <person name="Wang B."/>
            <person name="Wei X."/>
            <person name="Stein J.C."/>
            <person name="Glaubitz J.C."/>
            <person name="Lu F."/>
            <person name="Yu G."/>
            <person name="Liang C."/>
            <person name="Fengler K."/>
            <person name="Li B."/>
            <person name="Rafalski A."/>
            <person name="Schnable P.S."/>
            <person name="Ware D.H."/>
            <person name="Buckler E.S."/>
            <person name="Lai J."/>
        </authorList>
    </citation>
    <scope>NUCLEOTIDE SEQUENCE [LARGE SCALE GENOMIC DNA]</scope>
    <source>
        <strain evidence="8">cv. Missouri 17</strain>
        <tissue evidence="7">Seedling</tissue>
    </source>
</reference>
<evidence type="ECO:0000256" key="4">
    <source>
        <dbReference type="ARBA" id="ARBA00022777"/>
    </source>
</evidence>
<dbReference type="Gene3D" id="3.30.200.20">
    <property type="entry name" value="Phosphorylase Kinase, domain 1"/>
    <property type="match status" value="1"/>
</dbReference>
<dbReference type="PANTHER" id="PTHR11584">
    <property type="entry name" value="SERINE/THREONINE PROTEIN KINASE"/>
    <property type="match status" value="1"/>
</dbReference>
<keyword evidence="5" id="KW-0067">ATP-binding</keyword>
<keyword evidence="2" id="KW-0808">Transferase</keyword>
<dbReference type="PANTHER" id="PTHR11584:SF369">
    <property type="entry name" value="MITOGEN-ACTIVATED PROTEIN KINASE KINASE KINASE 19-RELATED"/>
    <property type="match status" value="1"/>
</dbReference>
<dbReference type="SUPFAM" id="SSF56112">
    <property type="entry name" value="Protein kinase-like (PK-like)"/>
    <property type="match status" value="1"/>
</dbReference>
<dbReference type="EMBL" id="NCVQ01000061">
    <property type="protein sequence ID" value="PWZ04678.1"/>
    <property type="molecule type" value="Genomic_DNA"/>
</dbReference>
<evidence type="ECO:0000313" key="8">
    <source>
        <dbReference type="Proteomes" id="UP000251960"/>
    </source>
</evidence>
<proteinExistence type="predicted"/>
<evidence type="ECO:0000256" key="3">
    <source>
        <dbReference type="ARBA" id="ARBA00022741"/>
    </source>
</evidence>
<protein>
    <submittedName>
        <fullName evidence="7">Mitogen-activated protein kinase kinase kinase ANP1</fullName>
    </submittedName>
</protein>
<dbReference type="GO" id="GO:0004674">
    <property type="term" value="F:protein serine/threonine kinase activity"/>
    <property type="evidence" value="ECO:0007669"/>
    <property type="project" value="UniProtKB-KW"/>
</dbReference>
<evidence type="ECO:0000256" key="5">
    <source>
        <dbReference type="ARBA" id="ARBA00022840"/>
    </source>
</evidence>
<keyword evidence="3" id="KW-0547">Nucleotide-binding</keyword>
<evidence type="ECO:0000256" key="1">
    <source>
        <dbReference type="ARBA" id="ARBA00022527"/>
    </source>
</evidence>
<dbReference type="AlphaFoldDB" id="A0A3L6D8L4"/>
<dbReference type="InterPro" id="IPR011009">
    <property type="entry name" value="Kinase-like_dom_sf"/>
</dbReference>
<accession>A0A3L6D8L4</accession>
<sequence length="518" mass="57549">MEGLGSMAGYGSAKTRCWEERRRRAAGPRRGRLAPRYPTPWSTLGGAAGAADAMALSTKDKEVRHRSCDVLGIDADEWDNENRRMTIELRSSNTSSGRHWKTGCKSVGRPPRWGDGSSSISNRTKLYVVADEFSMPTSRVMFKEVDAPSPSPALWNGPQEAGKKVEEEFSTYPLSVLMMSVKNNTKFLLVIACFKRFLVRHASLSKCKNLKSLVKGQQLKYPMLYMLMHQKPCHLFKYYYDTDTESKDGLFSRAAAAEGVGPLTEAERRTHRFGGAHIKEPEEVKLLKNLPHPNIVRYLVTVREEDTLNILLEFVPGGPINSVAFGEARFIPRAFYFFKATLDENSSLADIEVALIPILASAYFSLTAIAFHLDVDAMLFLLPTARSSQEFLPAAPGSRMISSQPPDLLDIPPLFSRTPWHGMLSDTSNDESGSDVDDFGPSFVHKVSGYGCLTPVREEAVNWRLDILRPPIGNYSGSVDALAIDGEDCLARYDILESIGSDIKASIMEKFPTVFSKQ</sequence>